<sequence length="307" mass="34074">MSIILHNFDTSPFAENVRLIFGLKDLAWQSVEVGLVMPKPKLTTLSGGYRKTPVMQIGADIYCDSRLIVTELEERFPTPTIFPYGSRGLCMALSSWSDKDLHISSSGLVIGVNRHEFPADLMADRKAFFQGFMDVDRLNADIPHSTTQLRAHADLIDQQLSGGRLFWLGQEPSLADFHAYVEIWTARAFVPFAEELFSSFTHMCEWEARVRAIGNGQRSVISAEQALRVALDSEPLPGGGVDSHDVLQLDLGEVVVVTPDDYGHGPVTGRLVTLTTREVAVARDDPRVGNVVVHFPRIGFRILKVEN</sequence>
<feature type="domain" description="GST N-terminal" evidence="1">
    <location>
        <begin position="1"/>
        <end position="80"/>
    </location>
</feature>
<evidence type="ECO:0000313" key="4">
    <source>
        <dbReference type="Proteomes" id="UP000012174"/>
    </source>
</evidence>
<organism evidence="3 4">
    <name type="scientific">Eutypa lata (strain UCR-EL1)</name>
    <name type="common">Grapevine dieback disease fungus</name>
    <name type="synonym">Eutypa armeniacae</name>
    <dbReference type="NCBI Taxonomy" id="1287681"/>
    <lineage>
        <taxon>Eukaryota</taxon>
        <taxon>Fungi</taxon>
        <taxon>Dikarya</taxon>
        <taxon>Ascomycota</taxon>
        <taxon>Pezizomycotina</taxon>
        <taxon>Sordariomycetes</taxon>
        <taxon>Xylariomycetidae</taxon>
        <taxon>Xylariales</taxon>
        <taxon>Diatrypaceae</taxon>
        <taxon>Eutypa</taxon>
    </lineage>
</organism>
<dbReference type="InterPro" id="IPR010987">
    <property type="entry name" value="Glutathione-S-Trfase_C-like"/>
</dbReference>
<dbReference type="EMBL" id="KB706306">
    <property type="protein sequence ID" value="EMR68096.1"/>
    <property type="molecule type" value="Genomic_DNA"/>
</dbReference>
<dbReference type="HOGENOM" id="CLU_039745_2_0_1"/>
<keyword evidence="4" id="KW-1185">Reference proteome</keyword>
<dbReference type="InterPro" id="IPR036249">
    <property type="entry name" value="Thioredoxin-like_sf"/>
</dbReference>
<reference evidence="4" key="1">
    <citation type="journal article" date="2013" name="Genome Announc.">
        <title>Draft genome sequence of the grapevine dieback fungus Eutypa lata UCR-EL1.</title>
        <authorList>
            <person name="Blanco-Ulate B."/>
            <person name="Rolshausen P.E."/>
            <person name="Cantu D."/>
        </authorList>
    </citation>
    <scope>NUCLEOTIDE SEQUENCE [LARGE SCALE GENOMIC DNA]</scope>
    <source>
        <strain evidence="4">UCR-EL1</strain>
    </source>
</reference>
<keyword evidence="3" id="KW-0808">Transferase</keyword>
<dbReference type="SUPFAM" id="SSF47616">
    <property type="entry name" value="GST C-terminal domain-like"/>
    <property type="match status" value="1"/>
</dbReference>
<evidence type="ECO:0000313" key="3">
    <source>
        <dbReference type="EMBL" id="EMR68096.1"/>
    </source>
</evidence>
<dbReference type="OMA" id="PRIGFRI"/>
<evidence type="ECO:0000259" key="2">
    <source>
        <dbReference type="PROSITE" id="PS50405"/>
    </source>
</evidence>
<dbReference type="Proteomes" id="UP000012174">
    <property type="component" value="Unassembled WGS sequence"/>
</dbReference>
<protein>
    <submittedName>
        <fullName evidence="3">Putative glutathione s-transferase protein</fullName>
    </submittedName>
</protein>
<dbReference type="OrthoDB" id="202840at2759"/>
<name>M7TDX3_EUTLA</name>
<dbReference type="GO" id="GO:0016740">
    <property type="term" value="F:transferase activity"/>
    <property type="evidence" value="ECO:0007669"/>
    <property type="project" value="UniProtKB-KW"/>
</dbReference>
<proteinExistence type="predicted"/>
<dbReference type="AlphaFoldDB" id="M7TDX3"/>
<dbReference type="InterPro" id="IPR036282">
    <property type="entry name" value="Glutathione-S-Trfase_C_sf"/>
</dbReference>
<dbReference type="eggNOG" id="ENOG502S039">
    <property type="taxonomic scope" value="Eukaryota"/>
</dbReference>
<dbReference type="CDD" id="cd00570">
    <property type="entry name" value="GST_N_family"/>
    <property type="match status" value="1"/>
</dbReference>
<dbReference type="KEGG" id="ela:UCREL1_4895"/>
<dbReference type="PROSITE" id="PS50405">
    <property type="entry name" value="GST_CTER"/>
    <property type="match status" value="1"/>
</dbReference>
<feature type="domain" description="GST C-terminal" evidence="2">
    <location>
        <begin position="83"/>
        <end position="229"/>
    </location>
</feature>
<dbReference type="Pfam" id="PF13417">
    <property type="entry name" value="GST_N_3"/>
    <property type="match status" value="1"/>
</dbReference>
<evidence type="ECO:0000259" key="1">
    <source>
        <dbReference type="PROSITE" id="PS50404"/>
    </source>
</evidence>
<dbReference type="InterPro" id="IPR004045">
    <property type="entry name" value="Glutathione_S-Trfase_N"/>
</dbReference>
<dbReference type="PROSITE" id="PS50404">
    <property type="entry name" value="GST_NTER"/>
    <property type="match status" value="1"/>
</dbReference>
<dbReference type="STRING" id="1287681.M7TDX3"/>
<dbReference type="CDD" id="cd00299">
    <property type="entry name" value="GST_C_family"/>
    <property type="match status" value="1"/>
</dbReference>
<dbReference type="SUPFAM" id="SSF52833">
    <property type="entry name" value="Thioredoxin-like"/>
    <property type="match status" value="1"/>
</dbReference>
<accession>M7TDX3</accession>
<gene>
    <name evidence="3" type="ORF">UCREL1_4895</name>
</gene>
<dbReference type="Gene3D" id="3.40.30.110">
    <property type="match status" value="2"/>
</dbReference>